<dbReference type="AlphaFoldDB" id="A0A084VTC9"/>
<dbReference type="InterPro" id="IPR036380">
    <property type="entry name" value="Isochorismatase-like_sf"/>
</dbReference>
<evidence type="ECO:0000313" key="4">
    <source>
        <dbReference type="EMBL" id="KFB41223.1"/>
    </source>
</evidence>
<evidence type="ECO:0000313" key="5">
    <source>
        <dbReference type="EnsemblMetazoa" id="ASIC008788-PA"/>
    </source>
</evidence>
<dbReference type="STRING" id="74873.A0A084VTC9"/>
<dbReference type="Gene3D" id="3.40.50.850">
    <property type="entry name" value="Isochorismatase-like"/>
    <property type="match status" value="1"/>
</dbReference>
<sequence>MARQLTKLGYLDVKKTLFMLCDLQDKFRPGMKMFDPVIKNTSKLLQAGKILDVPLIVTEHYPEKLGRIVKDLDVSHAKGVYPKTLFSMMIPEVQRKIDELYGQGGPETVVLFGLESHICLEQTAMDLLNKGYTVHVAADCSVSRTQEDRKLALERMKQYGCIVSTSENIIFKLMRDKQHPAFDKIRHLVRDPSVDTELAKL</sequence>
<dbReference type="InterPro" id="IPR000868">
    <property type="entry name" value="Isochorismatase-like_dom"/>
</dbReference>
<dbReference type="InterPro" id="IPR050993">
    <property type="entry name" value="Isochorismatase_domain"/>
</dbReference>
<name>A0A084VTC9_ANOSI</name>
<accession>A0A084VTC9</accession>
<comment type="similarity">
    <text evidence="1">Belongs to the isochorismatase family.</text>
</comment>
<protein>
    <recommendedName>
        <fullName evidence="2">Isochorismatase domain-containing protein 1</fullName>
    </recommendedName>
</protein>
<dbReference type="Pfam" id="PF00857">
    <property type="entry name" value="Isochorismatase"/>
    <property type="match status" value="1"/>
</dbReference>
<dbReference type="EnsemblMetazoa" id="ASIC008788-RA">
    <property type="protein sequence ID" value="ASIC008788-PA"/>
    <property type="gene ID" value="ASIC008788"/>
</dbReference>
<reference evidence="5" key="2">
    <citation type="submission" date="2020-05" db="UniProtKB">
        <authorList>
            <consortium name="EnsemblMetazoa"/>
        </authorList>
    </citation>
    <scope>IDENTIFICATION</scope>
</reference>
<gene>
    <name evidence="4" type="ORF">ZHAS_00008788</name>
</gene>
<dbReference type="PANTHER" id="PTHR14119:SF17">
    <property type="entry name" value="ISOCHORISMATASE DOMAIN-CONTAINING PROTEIN 1"/>
    <property type="match status" value="1"/>
</dbReference>
<dbReference type="Proteomes" id="UP000030765">
    <property type="component" value="Unassembled WGS sequence"/>
</dbReference>
<keyword evidence="6" id="KW-1185">Reference proteome</keyword>
<proteinExistence type="inferred from homology"/>
<reference evidence="4 6" key="1">
    <citation type="journal article" date="2014" name="BMC Genomics">
        <title>Genome sequence of Anopheles sinensis provides insight into genetics basis of mosquito competence for malaria parasites.</title>
        <authorList>
            <person name="Zhou D."/>
            <person name="Zhang D."/>
            <person name="Ding G."/>
            <person name="Shi L."/>
            <person name="Hou Q."/>
            <person name="Ye Y."/>
            <person name="Xu Y."/>
            <person name="Zhou H."/>
            <person name="Xiong C."/>
            <person name="Li S."/>
            <person name="Yu J."/>
            <person name="Hong S."/>
            <person name="Yu X."/>
            <person name="Zou P."/>
            <person name="Chen C."/>
            <person name="Chang X."/>
            <person name="Wang W."/>
            <person name="Lv Y."/>
            <person name="Sun Y."/>
            <person name="Ma L."/>
            <person name="Shen B."/>
            <person name="Zhu C."/>
        </authorList>
    </citation>
    <scope>NUCLEOTIDE SEQUENCE [LARGE SCALE GENOMIC DNA]</scope>
</reference>
<evidence type="ECO:0000256" key="2">
    <source>
        <dbReference type="ARBA" id="ARBA00040688"/>
    </source>
</evidence>
<dbReference type="OrthoDB" id="269496at2759"/>
<dbReference type="VEuPathDB" id="VectorBase:ASIS003958"/>
<feature type="domain" description="Isochorismatase-like" evidence="3">
    <location>
        <begin position="17"/>
        <end position="167"/>
    </location>
</feature>
<dbReference type="VEuPathDB" id="VectorBase:ASIC008788"/>
<dbReference type="OMA" id="QAGCVIT"/>
<evidence type="ECO:0000259" key="3">
    <source>
        <dbReference type="Pfam" id="PF00857"/>
    </source>
</evidence>
<dbReference type="CDD" id="cd01012">
    <property type="entry name" value="YcaC_related"/>
    <property type="match status" value="1"/>
</dbReference>
<evidence type="ECO:0000256" key="1">
    <source>
        <dbReference type="ARBA" id="ARBA00006336"/>
    </source>
</evidence>
<dbReference type="SUPFAM" id="SSF52499">
    <property type="entry name" value="Isochorismatase-like hydrolases"/>
    <property type="match status" value="1"/>
</dbReference>
<dbReference type="EMBL" id="ATLV01016323">
    <property type="status" value="NOT_ANNOTATED_CDS"/>
    <property type="molecule type" value="Genomic_DNA"/>
</dbReference>
<dbReference type="EMBL" id="KE525077">
    <property type="protein sequence ID" value="KFB41223.1"/>
    <property type="molecule type" value="Genomic_DNA"/>
</dbReference>
<evidence type="ECO:0000313" key="6">
    <source>
        <dbReference type="Proteomes" id="UP000030765"/>
    </source>
</evidence>
<dbReference type="FunFam" id="3.40.50.850:FF:000001">
    <property type="entry name" value="Isochorismatase domain-containing protein 1"/>
    <property type="match status" value="1"/>
</dbReference>
<organism evidence="5 6">
    <name type="scientific">Anopheles sinensis</name>
    <name type="common">Mosquito</name>
    <dbReference type="NCBI Taxonomy" id="74873"/>
    <lineage>
        <taxon>Eukaryota</taxon>
        <taxon>Metazoa</taxon>
        <taxon>Ecdysozoa</taxon>
        <taxon>Arthropoda</taxon>
        <taxon>Hexapoda</taxon>
        <taxon>Insecta</taxon>
        <taxon>Pterygota</taxon>
        <taxon>Neoptera</taxon>
        <taxon>Endopterygota</taxon>
        <taxon>Diptera</taxon>
        <taxon>Nematocera</taxon>
        <taxon>Culicoidea</taxon>
        <taxon>Culicidae</taxon>
        <taxon>Anophelinae</taxon>
        <taxon>Anopheles</taxon>
    </lineage>
</organism>
<dbReference type="PANTHER" id="PTHR14119">
    <property type="entry name" value="HYDROLASE"/>
    <property type="match status" value="1"/>
</dbReference>